<gene>
    <name evidence="2" type="ORF">V3H18_05370</name>
</gene>
<reference evidence="2 3" key="1">
    <citation type="submission" date="2024-02" db="EMBL/GenBank/DDBJ databases">
        <authorList>
            <person name="Grouzdev D."/>
        </authorList>
    </citation>
    <scope>NUCLEOTIDE SEQUENCE [LARGE SCALE GENOMIC DNA]</scope>
    <source>
        <strain evidence="2 3">9N</strain>
    </source>
</reference>
<name>A0ABU7XF09_9HYPH</name>
<comment type="caution">
    <text evidence="2">The sequence shown here is derived from an EMBL/GenBank/DDBJ whole genome shotgun (WGS) entry which is preliminary data.</text>
</comment>
<dbReference type="Proteomes" id="UP001350748">
    <property type="component" value="Unassembled WGS sequence"/>
</dbReference>
<sequence length="1073" mass="120152">MKKAIPRSLKPGDIHYGISPSAFMRQLRPEYYSDSKQQTSHSLSATALEYHLDTLTARNQTHEFEIFCRKLCERAICPNLRPQTGPDGGGDSKTDTETFPVADEISGLTYVGKASSGRERWGFAFSAKATWADKVRKDVKGIVETGRKFDRIICITSRFAKAKDRARVEDELSKQFGLPVTIHDRSWIVSEVIEKDRADLAFNYLNMGEAVGKEVRLGPADYSRTQQLEDVERALADPGAFCGMEIQRVTEALVAAKLSRGLERPRIETDGRFDRAIRLADADGTYRQQLEARYQKLWTAFWWYDDFALLNASYDNFQARALKSNHSANLEFLGTLNQLLVNAVIHGHMTPEECRLKERMAALRKALEAIADDPSRPNNSLEARTALVRIKLNVATLAGDGSALPAIWEELSEIVDKATGLGEFDAGGLVTFVEIVGGAAGNDPAYNNLVEKLSDFVAARTSEVEGALILLRRAEKLDFDDNLDMIRWLGKAVFGLSKREHSEDLIDAAQLLMLAYRSAGLLWAARATCVLAVASIYVDAEEVSDLPVDIVPTFKVWAWIALQLSHLPDFLFAIQMLKGFLATLPLDEESKEKVCEDVRELDAALGSLFLNLDEDQLRRLGDLPDTLAALGLFLARTSLLFMLGYNDLLRSDGSLPAEMSDEDVQRFLLSLKGQPVAKGIRGPLVLNDSTQVYASTILGMRLWVEVETEEAILIAEAVVGSLEAFFATAIGRDIFPHTESFRIQISQRESGEPSIEINELDMMARISWPRSLHVARFDRQPDVCKFLIEVGLHVLTATCMFGSDHKALIEQLFGDEAVHHRMTMIAVTPNSYNRAVSRPYSRLSDWQKVVRRSYPMQSERSELHAARSKKRNDQPEIRPTRSLEECSVKDHHAMKVYSVIDIHAWDRAKWRGCGYLQIGHDNPPVMAFLFENAGAGRKIFERWRERFGDEDKNEEIVVSIVRNLPDESQHYYCVQIAARPPTLTDEVTDQMILTSARSMVMEPMTSVNLDRFLAGFRRFGAYFLVPASGNDLAGFATDLAILKRSVSVKSAADIGEHDTEALALRIRGMKISV</sequence>
<keyword evidence="3" id="KW-1185">Reference proteome</keyword>
<evidence type="ECO:0000256" key="1">
    <source>
        <dbReference type="SAM" id="MobiDB-lite"/>
    </source>
</evidence>
<accession>A0ABU7XF09</accession>
<dbReference type="EMBL" id="JAZHYN010000010">
    <property type="protein sequence ID" value="MEF3365961.1"/>
    <property type="molecule type" value="Genomic_DNA"/>
</dbReference>
<evidence type="ECO:0000313" key="2">
    <source>
        <dbReference type="EMBL" id="MEF3365961.1"/>
    </source>
</evidence>
<protein>
    <recommendedName>
        <fullName evidence="4">Tetratricopeptide repeat protein</fullName>
    </recommendedName>
</protein>
<proteinExistence type="predicted"/>
<feature type="compositionally biased region" description="Basic and acidic residues" evidence="1">
    <location>
        <begin position="859"/>
        <end position="882"/>
    </location>
</feature>
<evidence type="ECO:0008006" key="4">
    <source>
        <dbReference type="Google" id="ProtNLM"/>
    </source>
</evidence>
<dbReference type="RefSeq" id="WP_332080915.1">
    <property type="nucleotide sequence ID" value="NZ_JAZHYN010000010.1"/>
</dbReference>
<feature type="region of interest" description="Disordered" evidence="1">
    <location>
        <begin position="857"/>
        <end position="882"/>
    </location>
</feature>
<organism evidence="2 3">
    <name type="scientific">Methylocystis borbori</name>
    <dbReference type="NCBI Taxonomy" id="3118750"/>
    <lineage>
        <taxon>Bacteria</taxon>
        <taxon>Pseudomonadati</taxon>
        <taxon>Pseudomonadota</taxon>
        <taxon>Alphaproteobacteria</taxon>
        <taxon>Hyphomicrobiales</taxon>
        <taxon>Methylocystaceae</taxon>
        <taxon>Methylocystis</taxon>
    </lineage>
</organism>
<evidence type="ECO:0000313" key="3">
    <source>
        <dbReference type="Proteomes" id="UP001350748"/>
    </source>
</evidence>